<gene>
    <name evidence="2" type="ORF">QEZ52_12930</name>
</gene>
<organism evidence="2 3">
    <name type="scientific">Aliisedimentitalea scapharcae</name>
    <dbReference type="NCBI Taxonomy" id="1524259"/>
    <lineage>
        <taxon>Bacteria</taxon>
        <taxon>Pseudomonadati</taxon>
        <taxon>Pseudomonadota</taxon>
        <taxon>Alphaproteobacteria</taxon>
        <taxon>Rhodobacterales</taxon>
        <taxon>Roseobacteraceae</taxon>
        <taxon>Aliisedimentitalea</taxon>
    </lineage>
</organism>
<sequence>MTGYLGVLALIFQLLVPSFSFAAEGEWIEICSDVGAVLIEIDPDTGAPVQNDPCPDCDDCVMCAVSGAATMVQTLAVQTDPIAVGLGPVGPAEISVSNPAQFWSQLRGPPVAPQDIIERARRASMALTSNTGGVRWT</sequence>
<evidence type="ECO:0000256" key="1">
    <source>
        <dbReference type="SAM" id="SignalP"/>
    </source>
</evidence>
<dbReference type="EMBL" id="CP123584">
    <property type="protein sequence ID" value="WZK87516.1"/>
    <property type="molecule type" value="Genomic_DNA"/>
</dbReference>
<keyword evidence="3" id="KW-1185">Reference proteome</keyword>
<dbReference type="Proteomes" id="UP001623232">
    <property type="component" value="Chromosome"/>
</dbReference>
<protein>
    <submittedName>
        <fullName evidence="2">DUF2946 family protein</fullName>
    </submittedName>
</protein>
<name>A0ABZ2XS45_9RHOB</name>
<evidence type="ECO:0000313" key="2">
    <source>
        <dbReference type="EMBL" id="WZK87516.1"/>
    </source>
</evidence>
<dbReference type="InterPro" id="IPR021333">
    <property type="entry name" value="DUF2946"/>
</dbReference>
<reference evidence="2 3" key="1">
    <citation type="submission" date="2023-04" db="EMBL/GenBank/DDBJ databases">
        <title>Complete genome sequence of Alisedimentitalea scapharcae.</title>
        <authorList>
            <person name="Rong J.-C."/>
            <person name="Yi M.-L."/>
            <person name="Zhao Q."/>
        </authorList>
    </citation>
    <scope>NUCLEOTIDE SEQUENCE [LARGE SCALE GENOMIC DNA]</scope>
    <source>
        <strain evidence="2 3">KCTC 42119</strain>
    </source>
</reference>
<evidence type="ECO:0000313" key="3">
    <source>
        <dbReference type="Proteomes" id="UP001623232"/>
    </source>
</evidence>
<proteinExistence type="predicted"/>
<keyword evidence="1" id="KW-0732">Signal</keyword>
<dbReference type="RefSeq" id="WP_406644773.1">
    <property type="nucleotide sequence ID" value="NZ_CP123584.1"/>
</dbReference>
<feature type="signal peptide" evidence="1">
    <location>
        <begin position="1"/>
        <end position="22"/>
    </location>
</feature>
<accession>A0ABZ2XS45</accession>
<feature type="chain" id="PRO_5045663949" evidence="1">
    <location>
        <begin position="23"/>
        <end position="137"/>
    </location>
</feature>
<dbReference type="Pfam" id="PF11162">
    <property type="entry name" value="DUF2946"/>
    <property type="match status" value="1"/>
</dbReference>